<protein>
    <recommendedName>
        <fullName evidence="1">F-box domain-containing protein</fullName>
    </recommendedName>
</protein>
<dbReference type="Proteomes" id="UP000275078">
    <property type="component" value="Unassembled WGS sequence"/>
</dbReference>
<dbReference type="CDD" id="cd09917">
    <property type="entry name" value="F-box_SF"/>
    <property type="match status" value="1"/>
</dbReference>
<dbReference type="SUPFAM" id="SSF81383">
    <property type="entry name" value="F-box domain"/>
    <property type="match status" value="1"/>
</dbReference>
<gene>
    <name evidence="2" type="ORF">BJ508DRAFT_304910</name>
</gene>
<dbReference type="EMBL" id="ML119666">
    <property type="protein sequence ID" value="RPA83171.1"/>
    <property type="molecule type" value="Genomic_DNA"/>
</dbReference>
<evidence type="ECO:0000313" key="2">
    <source>
        <dbReference type="EMBL" id="RPA83171.1"/>
    </source>
</evidence>
<organism evidence="2 3">
    <name type="scientific">Ascobolus immersus RN42</name>
    <dbReference type="NCBI Taxonomy" id="1160509"/>
    <lineage>
        <taxon>Eukaryota</taxon>
        <taxon>Fungi</taxon>
        <taxon>Dikarya</taxon>
        <taxon>Ascomycota</taxon>
        <taxon>Pezizomycotina</taxon>
        <taxon>Pezizomycetes</taxon>
        <taxon>Pezizales</taxon>
        <taxon>Ascobolaceae</taxon>
        <taxon>Ascobolus</taxon>
    </lineage>
</organism>
<proteinExistence type="predicted"/>
<dbReference type="InterPro" id="IPR001810">
    <property type="entry name" value="F-box_dom"/>
</dbReference>
<evidence type="ECO:0000313" key="3">
    <source>
        <dbReference type="Proteomes" id="UP000275078"/>
    </source>
</evidence>
<sequence>MPHKKPRDYQTRSILYSHYYRNLHTEWKVNSHVEQSPEPVHSPSAVLRLPNELLIDILLSSDINNPHHFLSLARVCQRFHGLISDQRFQQAFAANWFARNNVGDTIEFIVRYAKRNPSWVSFGPRLVKNRNQTHKDMGSLSCALPWTEDKMRQLRVKLEGARLGPLPEDLSMMTKTARKKWRRYYEAPATQAWLMHGPQKESSKHKHKWGVEDVMLGYWLNEVHDWMTKYDKEQWPLWPRTPFPGDRRGMNAKQKGFFNALISSSSHYVRRFDANLDLQLLCRERKAFFQYWESQASPIGLK</sequence>
<dbReference type="InterPro" id="IPR036047">
    <property type="entry name" value="F-box-like_dom_sf"/>
</dbReference>
<dbReference type="PROSITE" id="PS50181">
    <property type="entry name" value="FBOX"/>
    <property type="match status" value="1"/>
</dbReference>
<name>A0A3N4IG66_ASCIM</name>
<accession>A0A3N4IG66</accession>
<keyword evidence="3" id="KW-1185">Reference proteome</keyword>
<feature type="domain" description="F-box" evidence="1">
    <location>
        <begin position="43"/>
        <end position="91"/>
    </location>
</feature>
<dbReference type="AlphaFoldDB" id="A0A3N4IG66"/>
<dbReference type="Pfam" id="PF12937">
    <property type="entry name" value="F-box-like"/>
    <property type="match status" value="1"/>
</dbReference>
<evidence type="ECO:0000259" key="1">
    <source>
        <dbReference type="PROSITE" id="PS50181"/>
    </source>
</evidence>
<reference evidence="2 3" key="1">
    <citation type="journal article" date="2018" name="Nat. Ecol. Evol.">
        <title>Pezizomycetes genomes reveal the molecular basis of ectomycorrhizal truffle lifestyle.</title>
        <authorList>
            <person name="Murat C."/>
            <person name="Payen T."/>
            <person name="Noel B."/>
            <person name="Kuo A."/>
            <person name="Morin E."/>
            <person name="Chen J."/>
            <person name="Kohler A."/>
            <person name="Krizsan K."/>
            <person name="Balestrini R."/>
            <person name="Da Silva C."/>
            <person name="Montanini B."/>
            <person name="Hainaut M."/>
            <person name="Levati E."/>
            <person name="Barry K.W."/>
            <person name="Belfiori B."/>
            <person name="Cichocki N."/>
            <person name="Clum A."/>
            <person name="Dockter R.B."/>
            <person name="Fauchery L."/>
            <person name="Guy J."/>
            <person name="Iotti M."/>
            <person name="Le Tacon F."/>
            <person name="Lindquist E.A."/>
            <person name="Lipzen A."/>
            <person name="Malagnac F."/>
            <person name="Mello A."/>
            <person name="Molinier V."/>
            <person name="Miyauchi S."/>
            <person name="Poulain J."/>
            <person name="Riccioni C."/>
            <person name="Rubini A."/>
            <person name="Sitrit Y."/>
            <person name="Splivallo R."/>
            <person name="Traeger S."/>
            <person name="Wang M."/>
            <person name="Zifcakova L."/>
            <person name="Wipf D."/>
            <person name="Zambonelli A."/>
            <person name="Paolocci F."/>
            <person name="Nowrousian M."/>
            <person name="Ottonello S."/>
            <person name="Baldrian P."/>
            <person name="Spatafora J.W."/>
            <person name="Henrissat B."/>
            <person name="Nagy L.G."/>
            <person name="Aury J.M."/>
            <person name="Wincker P."/>
            <person name="Grigoriev I.V."/>
            <person name="Bonfante P."/>
            <person name="Martin F.M."/>
        </authorList>
    </citation>
    <scope>NUCLEOTIDE SEQUENCE [LARGE SCALE GENOMIC DNA]</scope>
    <source>
        <strain evidence="2 3">RN42</strain>
    </source>
</reference>